<dbReference type="InterPro" id="IPR005532">
    <property type="entry name" value="SUMF_dom"/>
</dbReference>
<keyword evidence="4" id="KW-1185">Reference proteome</keyword>
<feature type="compositionally biased region" description="Polar residues" evidence="1">
    <location>
        <begin position="21"/>
        <end position="30"/>
    </location>
</feature>
<dbReference type="AlphaFoldDB" id="A0A2D0MWT2"/>
<name>A0A2D0MWT2_FLAN2</name>
<protein>
    <recommendedName>
        <fullName evidence="2">Sulfatase-modifying factor enzyme-like domain-containing protein</fullName>
    </recommendedName>
</protein>
<evidence type="ECO:0000259" key="2">
    <source>
        <dbReference type="Pfam" id="PF03781"/>
    </source>
</evidence>
<comment type="caution">
    <text evidence="3">The sequence shown here is derived from an EMBL/GenBank/DDBJ whole genome shotgun (WGS) entry which is preliminary data.</text>
</comment>
<dbReference type="InterPro" id="IPR051043">
    <property type="entry name" value="Sulfatase_Mod_Factor_Kinase"/>
</dbReference>
<evidence type="ECO:0000313" key="3">
    <source>
        <dbReference type="EMBL" id="PHN00586.1"/>
    </source>
</evidence>
<organism evidence="3 4">
    <name type="scientific">Flavilitoribacter nigricans (strain ATCC 23147 / DSM 23189 / NBRC 102662 / NCIMB 1420 / SS-2)</name>
    <name type="common">Lewinella nigricans</name>
    <dbReference type="NCBI Taxonomy" id="1122177"/>
    <lineage>
        <taxon>Bacteria</taxon>
        <taxon>Pseudomonadati</taxon>
        <taxon>Bacteroidota</taxon>
        <taxon>Saprospiria</taxon>
        <taxon>Saprospirales</taxon>
        <taxon>Lewinellaceae</taxon>
        <taxon>Flavilitoribacter</taxon>
    </lineage>
</organism>
<dbReference type="EMBL" id="PDUD01000097">
    <property type="protein sequence ID" value="PHN00586.1"/>
    <property type="molecule type" value="Genomic_DNA"/>
</dbReference>
<reference evidence="3 4" key="1">
    <citation type="submission" date="2017-10" db="EMBL/GenBank/DDBJ databases">
        <title>The draft genome sequence of Lewinella nigricans NBRC 102662.</title>
        <authorList>
            <person name="Wang K."/>
        </authorList>
    </citation>
    <scope>NUCLEOTIDE SEQUENCE [LARGE SCALE GENOMIC DNA]</scope>
    <source>
        <strain evidence="3 4">NBRC 102662</strain>
    </source>
</reference>
<dbReference type="PANTHER" id="PTHR23150">
    <property type="entry name" value="SULFATASE MODIFYING FACTOR 1, 2"/>
    <property type="match status" value="1"/>
</dbReference>
<feature type="domain" description="Sulfatase-modifying factor enzyme-like" evidence="2">
    <location>
        <begin position="1"/>
        <end position="72"/>
    </location>
</feature>
<dbReference type="InterPro" id="IPR016187">
    <property type="entry name" value="CTDL_fold"/>
</dbReference>
<dbReference type="GO" id="GO:0120147">
    <property type="term" value="F:formylglycine-generating oxidase activity"/>
    <property type="evidence" value="ECO:0007669"/>
    <property type="project" value="TreeGrafter"/>
</dbReference>
<feature type="region of interest" description="Disordered" evidence="1">
    <location>
        <begin position="17"/>
        <end position="37"/>
    </location>
</feature>
<dbReference type="Proteomes" id="UP000223913">
    <property type="component" value="Unassembled WGS sequence"/>
</dbReference>
<evidence type="ECO:0000256" key="1">
    <source>
        <dbReference type="SAM" id="MobiDB-lite"/>
    </source>
</evidence>
<sequence length="80" mass="9219">MSGNVFEWCWNKYTTYKRRSGSQPESPSPKTNDKAISRGGAWDRDAFKCRCTFRLELPPNRSFIDVGFRVARSVLGSERI</sequence>
<accession>A0A2D0MWT2</accession>
<dbReference type="PANTHER" id="PTHR23150:SF19">
    <property type="entry name" value="FORMYLGLYCINE-GENERATING ENZYME"/>
    <property type="match status" value="1"/>
</dbReference>
<dbReference type="Pfam" id="PF03781">
    <property type="entry name" value="FGE-sulfatase"/>
    <property type="match status" value="1"/>
</dbReference>
<dbReference type="Gene3D" id="3.90.1580.10">
    <property type="entry name" value="paralog of FGE (formylglycine-generating enzyme)"/>
    <property type="match status" value="1"/>
</dbReference>
<gene>
    <name evidence="3" type="ORF">CRP01_41445</name>
</gene>
<proteinExistence type="predicted"/>
<dbReference type="SUPFAM" id="SSF56436">
    <property type="entry name" value="C-type lectin-like"/>
    <property type="match status" value="1"/>
</dbReference>
<dbReference type="InterPro" id="IPR042095">
    <property type="entry name" value="SUMF_sf"/>
</dbReference>
<evidence type="ECO:0000313" key="4">
    <source>
        <dbReference type="Proteomes" id="UP000223913"/>
    </source>
</evidence>